<dbReference type="PANTHER" id="PTHR46825">
    <property type="entry name" value="D-ALANYL-D-ALANINE-CARBOXYPEPTIDASE/ENDOPEPTIDASE AMPH"/>
    <property type="match status" value="1"/>
</dbReference>
<accession>A0ABS5J3U5</accession>
<protein>
    <submittedName>
        <fullName evidence="3">Serine hydrolase</fullName>
    </submittedName>
</protein>
<evidence type="ECO:0000259" key="2">
    <source>
        <dbReference type="Pfam" id="PF00144"/>
    </source>
</evidence>
<dbReference type="InterPro" id="IPR050491">
    <property type="entry name" value="AmpC-like"/>
</dbReference>
<dbReference type="PANTHER" id="PTHR46825:SF9">
    <property type="entry name" value="BETA-LACTAMASE-RELATED DOMAIN-CONTAINING PROTEIN"/>
    <property type="match status" value="1"/>
</dbReference>
<dbReference type="InterPro" id="IPR001466">
    <property type="entry name" value="Beta-lactam-related"/>
</dbReference>
<dbReference type="RefSeq" id="WP_211974314.1">
    <property type="nucleotide sequence ID" value="NZ_CBFHAM010000011.1"/>
</dbReference>
<dbReference type="Pfam" id="PF00144">
    <property type="entry name" value="Beta-lactamase"/>
    <property type="match status" value="1"/>
</dbReference>
<comment type="caution">
    <text evidence="3">The sequence shown here is derived from an EMBL/GenBank/DDBJ whole genome shotgun (WGS) entry which is preliminary data.</text>
</comment>
<dbReference type="EMBL" id="JAGTXB010000008">
    <property type="protein sequence ID" value="MBS0029222.1"/>
    <property type="molecule type" value="Genomic_DNA"/>
</dbReference>
<dbReference type="Proteomes" id="UP000676386">
    <property type="component" value="Unassembled WGS sequence"/>
</dbReference>
<keyword evidence="4" id="KW-1185">Reference proteome</keyword>
<name>A0ABS5J3U5_9BACT</name>
<dbReference type="SUPFAM" id="SSF56601">
    <property type="entry name" value="beta-lactamase/transpeptidase-like"/>
    <property type="match status" value="1"/>
</dbReference>
<dbReference type="InterPro" id="IPR012338">
    <property type="entry name" value="Beta-lactam/transpept-like"/>
</dbReference>
<dbReference type="Gene3D" id="3.40.710.10">
    <property type="entry name" value="DD-peptidase/beta-lactamase superfamily"/>
    <property type="match status" value="1"/>
</dbReference>
<feature type="signal peptide" evidence="1">
    <location>
        <begin position="1"/>
        <end position="21"/>
    </location>
</feature>
<feature type="chain" id="PRO_5047408707" evidence="1">
    <location>
        <begin position="22"/>
        <end position="557"/>
    </location>
</feature>
<keyword evidence="1" id="KW-0732">Signal</keyword>
<proteinExistence type="predicted"/>
<keyword evidence="3" id="KW-0378">Hydrolase</keyword>
<dbReference type="GO" id="GO:0016787">
    <property type="term" value="F:hydrolase activity"/>
    <property type="evidence" value="ECO:0007669"/>
    <property type="project" value="UniProtKB-KW"/>
</dbReference>
<evidence type="ECO:0000313" key="4">
    <source>
        <dbReference type="Proteomes" id="UP000676386"/>
    </source>
</evidence>
<evidence type="ECO:0000313" key="3">
    <source>
        <dbReference type="EMBL" id="MBS0029222.1"/>
    </source>
</evidence>
<reference evidence="3 4" key="1">
    <citation type="submission" date="2021-04" db="EMBL/GenBank/DDBJ databases">
        <title>Chitinophaga sp. nov., isolated from the rhizosphere soil.</title>
        <authorList>
            <person name="He S."/>
        </authorList>
    </citation>
    <scope>NUCLEOTIDE SEQUENCE [LARGE SCALE GENOMIC DNA]</scope>
    <source>
        <strain evidence="3 4">2R12</strain>
    </source>
</reference>
<evidence type="ECO:0000256" key="1">
    <source>
        <dbReference type="SAM" id="SignalP"/>
    </source>
</evidence>
<sequence length="557" mass="61885">MKKKILSILLSCCTAWLYVPAQTKMATQLDHLLADAIPAEDPGVAVLIAQKGKVVYEAAFGSANLELRTPLTPNMVFRIGSVTKQFTAAGILQLLEQGKISLQDSIQQYLPDFPTKRATITIENLLTHTSGLTDYTSIDSHDPFVERWDLTPGFLVDHFKQTPLEFTPGSRYGYSNSNYVLLARIIEKVTGRSYHDYITEKVIKAAGLTNTRFAAEKNIVPLRVTGYTRDNGFFENCYYQTISLGYGCGDLLSTVGDLYQWNNALLAGKVLQPATLEKAYTPYRLSDGKYSSYGYGWFIDQQEGKKCIHHEGQTSGFIAMEKYFPTEDIYLSILTNVKSGEDKTDFSDKRFALFQQITGLALGTPSFSAIKMSNRLLDSYTGTYQSGKQVITIGNKKGVLFCDASMEGNFKLVPVGTDKFIIQNIKPVVTFEFVKDSAGNVVEFISTQQASFDWLKLVAAADNTVTGPVADPLKHYAGKYQLPSMSNTFITITVNNNKLLFSTTTPLPDAALLPAGPDKFKYRTPGYDFRFEFIRQANGEVQSLRVVQGAVHCPKIR</sequence>
<feature type="domain" description="Beta-lactamase-related" evidence="2">
    <location>
        <begin position="42"/>
        <end position="342"/>
    </location>
</feature>
<organism evidence="3 4">
    <name type="scientific">Chitinophaga hostae</name>
    <dbReference type="NCBI Taxonomy" id="2831022"/>
    <lineage>
        <taxon>Bacteria</taxon>
        <taxon>Pseudomonadati</taxon>
        <taxon>Bacteroidota</taxon>
        <taxon>Chitinophagia</taxon>
        <taxon>Chitinophagales</taxon>
        <taxon>Chitinophagaceae</taxon>
        <taxon>Chitinophaga</taxon>
    </lineage>
</organism>
<gene>
    <name evidence="3" type="ORF">KE626_18000</name>
</gene>